<dbReference type="CDD" id="cd06849">
    <property type="entry name" value="lipoyl_domain"/>
    <property type="match status" value="1"/>
</dbReference>
<feature type="region of interest" description="Disordered" evidence="8">
    <location>
        <begin position="169"/>
        <end position="209"/>
    </location>
</feature>
<dbReference type="InterPro" id="IPR000089">
    <property type="entry name" value="Biotin_lipoyl"/>
</dbReference>
<sequence>MALVKMVLPAMGESVFEATVLTWLKNVGDRIETDESVLEVATDKVDTDVPASHSGILKEILVQEGEVAQVGHPIAVIETEGGSTETEEDTTPEKQTEEVIETPAETPVQESHTATTVSSNRFYSPLVKSIAQKENISGEELDQIPGSGKEGRVTKDDILAYVKNRTTTAAAPTPKAAPAPASTPQPQGSTTEQPATKQVAPAVSVDGEDEIIQMDRMRKMIADRMVQSKHTAPHVTSCVEADMTNVVNWRNQWKNKFKEREGDSLTFMPIIVQAIARAIKDFPMINVQVDGDKIIRKKSVNIGIAVALPSGNLIVPVVKNADRLSLSGLALAINDLARRARENKLKPDELQGGTYTISNIGSFGNTIGTPIINQPQVAIMAIGTIKKKPAVIETPQGDLIGIRHMSYFSHSYDHRVVDGALGGMFVRRVCDYLENWDVNQGI</sequence>
<evidence type="ECO:0000259" key="10">
    <source>
        <dbReference type="PROSITE" id="PS51826"/>
    </source>
</evidence>
<dbReference type="PROSITE" id="PS00189">
    <property type="entry name" value="LIPOYL"/>
    <property type="match status" value="1"/>
</dbReference>
<dbReference type="SUPFAM" id="SSF51230">
    <property type="entry name" value="Single hybrid motif"/>
    <property type="match status" value="1"/>
</dbReference>
<evidence type="ECO:0000256" key="1">
    <source>
        <dbReference type="ARBA" id="ARBA00001938"/>
    </source>
</evidence>
<dbReference type="InterPro" id="IPR036625">
    <property type="entry name" value="E3-bd_dom_sf"/>
</dbReference>
<comment type="cofactor">
    <cofactor evidence="1 7">
        <name>(R)-lipoate</name>
        <dbReference type="ChEBI" id="CHEBI:83088"/>
    </cofactor>
</comment>
<dbReference type="InterPro" id="IPR004167">
    <property type="entry name" value="PSBD"/>
</dbReference>
<dbReference type="Gene3D" id="3.30.559.10">
    <property type="entry name" value="Chloramphenicol acetyltransferase-like domain"/>
    <property type="match status" value="1"/>
</dbReference>
<dbReference type="PANTHER" id="PTHR43178">
    <property type="entry name" value="DIHYDROLIPOAMIDE ACETYLTRANSFERASE COMPONENT OF PYRUVATE DEHYDROGENASE COMPLEX"/>
    <property type="match status" value="1"/>
</dbReference>
<evidence type="ECO:0000256" key="6">
    <source>
        <dbReference type="ARBA" id="ARBA00023315"/>
    </source>
</evidence>
<dbReference type="InterPro" id="IPR023213">
    <property type="entry name" value="CAT-like_dom_sf"/>
</dbReference>
<feature type="compositionally biased region" description="Polar residues" evidence="8">
    <location>
        <begin position="108"/>
        <end position="117"/>
    </location>
</feature>
<evidence type="ECO:0000256" key="4">
    <source>
        <dbReference type="ARBA" id="ARBA00022679"/>
    </source>
</evidence>
<comment type="subunit">
    <text evidence="3">Forms a 24-polypeptide structural core with octahedral symmetry.</text>
</comment>
<dbReference type="Pfam" id="PF00364">
    <property type="entry name" value="Biotin_lipoyl"/>
    <property type="match status" value="1"/>
</dbReference>
<dbReference type="PANTHER" id="PTHR43178:SF5">
    <property type="entry name" value="LIPOAMIDE ACYLTRANSFERASE COMPONENT OF BRANCHED-CHAIN ALPHA-KETO ACID DEHYDROGENASE COMPLEX, MITOCHONDRIAL"/>
    <property type="match status" value="1"/>
</dbReference>
<dbReference type="InterPro" id="IPR003016">
    <property type="entry name" value="2-oxoA_DH_lipoyl-BS"/>
</dbReference>
<evidence type="ECO:0000259" key="9">
    <source>
        <dbReference type="PROSITE" id="PS50968"/>
    </source>
</evidence>
<comment type="similarity">
    <text evidence="2 7">Belongs to the 2-oxoacid dehydrogenase family.</text>
</comment>
<dbReference type="PROSITE" id="PS50968">
    <property type="entry name" value="BIOTINYL_LIPOYL"/>
    <property type="match status" value="1"/>
</dbReference>
<dbReference type="RefSeq" id="WP_345374607.1">
    <property type="nucleotide sequence ID" value="NZ_BAABJX010000062.1"/>
</dbReference>
<gene>
    <name evidence="11" type="ORF">GCM10023331_37270</name>
</gene>
<dbReference type="EC" id="2.3.1.-" evidence="7"/>
<evidence type="ECO:0000256" key="8">
    <source>
        <dbReference type="SAM" id="MobiDB-lite"/>
    </source>
</evidence>
<evidence type="ECO:0000313" key="11">
    <source>
        <dbReference type="EMBL" id="GAA4849151.1"/>
    </source>
</evidence>
<reference evidence="12" key="1">
    <citation type="journal article" date="2019" name="Int. J. Syst. Evol. Microbiol.">
        <title>The Global Catalogue of Microorganisms (GCM) 10K type strain sequencing project: providing services to taxonomists for standard genome sequencing and annotation.</title>
        <authorList>
            <consortium name="The Broad Institute Genomics Platform"/>
            <consortium name="The Broad Institute Genome Sequencing Center for Infectious Disease"/>
            <person name="Wu L."/>
            <person name="Ma J."/>
        </authorList>
    </citation>
    <scope>NUCLEOTIDE SEQUENCE [LARGE SCALE GENOMIC DNA]</scope>
    <source>
        <strain evidence="12">JCM 18326</strain>
    </source>
</reference>
<feature type="domain" description="Peripheral subunit-binding (PSBD)" evidence="10">
    <location>
        <begin position="122"/>
        <end position="162"/>
    </location>
</feature>
<dbReference type="EMBL" id="BAABJX010000062">
    <property type="protein sequence ID" value="GAA4849151.1"/>
    <property type="molecule type" value="Genomic_DNA"/>
</dbReference>
<dbReference type="InterPro" id="IPR011053">
    <property type="entry name" value="Single_hybrid_motif"/>
</dbReference>
<dbReference type="SUPFAM" id="SSF52777">
    <property type="entry name" value="CoA-dependent acyltransferases"/>
    <property type="match status" value="1"/>
</dbReference>
<feature type="region of interest" description="Disordered" evidence="8">
    <location>
        <begin position="80"/>
        <end position="117"/>
    </location>
</feature>
<dbReference type="InterPro" id="IPR001078">
    <property type="entry name" value="2-oxoacid_DH_actylTfrase"/>
</dbReference>
<proteinExistence type="inferred from homology"/>
<evidence type="ECO:0000256" key="3">
    <source>
        <dbReference type="ARBA" id="ARBA00011484"/>
    </source>
</evidence>
<keyword evidence="4 7" id="KW-0808">Transferase</keyword>
<dbReference type="Proteomes" id="UP001500298">
    <property type="component" value="Unassembled WGS sequence"/>
</dbReference>
<accession>A0ABP9DJM4</accession>
<evidence type="ECO:0000256" key="7">
    <source>
        <dbReference type="RuleBase" id="RU003423"/>
    </source>
</evidence>
<keyword evidence="6 7" id="KW-0012">Acyltransferase</keyword>
<name>A0ABP9DJM4_9BACT</name>
<organism evidence="11 12">
    <name type="scientific">Algivirga pacifica</name>
    <dbReference type="NCBI Taxonomy" id="1162670"/>
    <lineage>
        <taxon>Bacteria</taxon>
        <taxon>Pseudomonadati</taxon>
        <taxon>Bacteroidota</taxon>
        <taxon>Cytophagia</taxon>
        <taxon>Cytophagales</taxon>
        <taxon>Flammeovirgaceae</taxon>
        <taxon>Algivirga</taxon>
    </lineage>
</organism>
<dbReference type="Gene3D" id="4.10.320.10">
    <property type="entry name" value="E3-binding domain"/>
    <property type="match status" value="1"/>
</dbReference>
<dbReference type="SUPFAM" id="SSF47005">
    <property type="entry name" value="Peripheral subunit-binding domain of 2-oxo acid dehydrogenase complex"/>
    <property type="match status" value="1"/>
</dbReference>
<evidence type="ECO:0000256" key="2">
    <source>
        <dbReference type="ARBA" id="ARBA00007317"/>
    </source>
</evidence>
<keyword evidence="12" id="KW-1185">Reference proteome</keyword>
<dbReference type="InterPro" id="IPR050743">
    <property type="entry name" value="2-oxoacid_DH_E2_comp"/>
</dbReference>
<dbReference type="Pfam" id="PF02817">
    <property type="entry name" value="E3_binding"/>
    <property type="match status" value="1"/>
</dbReference>
<dbReference type="Pfam" id="PF00198">
    <property type="entry name" value="2-oxoacid_dh"/>
    <property type="match status" value="1"/>
</dbReference>
<feature type="domain" description="Lipoyl-binding" evidence="9">
    <location>
        <begin position="3"/>
        <end position="78"/>
    </location>
</feature>
<feature type="compositionally biased region" description="Polar residues" evidence="8">
    <location>
        <begin position="185"/>
        <end position="196"/>
    </location>
</feature>
<evidence type="ECO:0000256" key="5">
    <source>
        <dbReference type="ARBA" id="ARBA00022823"/>
    </source>
</evidence>
<dbReference type="PROSITE" id="PS51826">
    <property type="entry name" value="PSBD"/>
    <property type="match status" value="1"/>
</dbReference>
<protein>
    <recommendedName>
        <fullName evidence="7">Dihydrolipoamide acetyltransferase component of pyruvate dehydrogenase complex</fullName>
        <ecNumber evidence="7">2.3.1.-</ecNumber>
    </recommendedName>
</protein>
<dbReference type="Gene3D" id="2.40.50.100">
    <property type="match status" value="1"/>
</dbReference>
<evidence type="ECO:0000313" key="12">
    <source>
        <dbReference type="Proteomes" id="UP001500298"/>
    </source>
</evidence>
<comment type="caution">
    <text evidence="11">The sequence shown here is derived from an EMBL/GenBank/DDBJ whole genome shotgun (WGS) entry which is preliminary data.</text>
</comment>
<keyword evidence="5 7" id="KW-0450">Lipoyl</keyword>